<keyword evidence="2" id="KW-1133">Transmembrane helix</keyword>
<gene>
    <name evidence="4" type="ORF">B5J93_06985</name>
    <name evidence="5" type="ORF">NCTC11012_00710</name>
    <name evidence="6" type="ORF">NCTC11012_00735</name>
    <name evidence="7" type="ORF">NCTC11012_00747</name>
</gene>
<dbReference type="EMBL" id="MXAP01000066">
    <property type="protein sequence ID" value="OPH38124.1"/>
    <property type="molecule type" value="Genomic_DNA"/>
</dbReference>
<evidence type="ECO:0000313" key="8">
    <source>
        <dbReference type="Proteomes" id="UP000190777"/>
    </source>
</evidence>
<feature type="compositionally biased region" description="Pro residues" evidence="1">
    <location>
        <begin position="294"/>
        <end position="309"/>
    </location>
</feature>
<dbReference type="Proteomes" id="UP000190777">
    <property type="component" value="Unassembled WGS sequence"/>
</dbReference>
<evidence type="ECO:0000256" key="3">
    <source>
        <dbReference type="SAM" id="SignalP"/>
    </source>
</evidence>
<dbReference type="NCBIfam" id="NF041109">
    <property type="entry name" value="VF_TspB_C_term"/>
    <property type="match status" value="1"/>
</dbReference>
<reference evidence="5 9" key="2">
    <citation type="submission" date="2018-06" db="EMBL/GenBank/DDBJ databases">
        <authorList>
            <consortium name="Pathogen Informatics"/>
            <person name="Doyle S."/>
        </authorList>
    </citation>
    <scope>NUCLEOTIDE SEQUENCE [LARGE SCALE GENOMIC DNA]</scope>
    <source>
        <strain evidence="5 9">NCTC11012</strain>
    </source>
</reference>
<evidence type="ECO:0000313" key="9">
    <source>
        <dbReference type="Proteomes" id="UP000254618"/>
    </source>
</evidence>
<dbReference type="PANTHER" id="PTHR36721">
    <property type="entry name" value="PROLINE-RICH FAMILY PROTEIN"/>
    <property type="match status" value="1"/>
</dbReference>
<organism evidence="5 9">
    <name type="scientific">Moraxella equi</name>
    <dbReference type="NCBI Taxonomy" id="60442"/>
    <lineage>
        <taxon>Bacteria</taxon>
        <taxon>Pseudomonadati</taxon>
        <taxon>Pseudomonadota</taxon>
        <taxon>Gammaproteobacteria</taxon>
        <taxon>Moraxellales</taxon>
        <taxon>Moraxellaceae</taxon>
        <taxon>Moraxella</taxon>
    </lineage>
</organism>
<evidence type="ECO:0000313" key="7">
    <source>
        <dbReference type="EMBL" id="STZ02522.1"/>
    </source>
</evidence>
<dbReference type="EMBL" id="UGQF01000001">
    <property type="protein sequence ID" value="STZ02510.1"/>
    <property type="molecule type" value="Genomic_DNA"/>
</dbReference>
<accession>A0A378QNP8</accession>
<feature type="compositionally biased region" description="Low complexity" evidence="1">
    <location>
        <begin position="24"/>
        <end position="41"/>
    </location>
</feature>
<feature type="compositionally biased region" description="Basic and acidic residues" evidence="1">
    <location>
        <begin position="314"/>
        <end position="323"/>
    </location>
</feature>
<dbReference type="EMBL" id="UGQF01000001">
    <property type="protein sequence ID" value="STZ02485.1"/>
    <property type="molecule type" value="Genomic_DNA"/>
</dbReference>
<protein>
    <recommendedName>
        <fullName evidence="10">Filamentous hemagglutinin</fullName>
    </recommendedName>
</protein>
<feature type="chain" id="PRO_5044586416" description="Filamentous hemagglutinin" evidence="3">
    <location>
        <begin position="23"/>
        <end position="434"/>
    </location>
</feature>
<keyword evidence="3" id="KW-0732">Signal</keyword>
<evidence type="ECO:0008006" key="10">
    <source>
        <dbReference type="Google" id="ProtNLM"/>
    </source>
</evidence>
<proteinExistence type="predicted"/>
<evidence type="ECO:0000313" key="5">
    <source>
        <dbReference type="EMBL" id="STZ02485.1"/>
    </source>
</evidence>
<sequence>MNYNRSIITLLALLCASTLAHAKSAPSPSPSSGSPAGGIPSDLLDKPLPDRDGPRLDYGKPSKWDKIRKNIGKLKPSPADIAIGIGIYGIGELVDFVMDPDNNRPKRKISCEVGFGDDKLSLTQYAGLSRQRKDAYGDYTITANSDTYKRLAQIEKQTLELYEGGSYGRPKNWSNSSNTTAPWDVTRIINGEPRVHKSDYHVGVHVRCLVPDLDTKPNPSPETQPQPKPVPVPSPSPETQPQPKPVPVPSPSPETQPQPVPSPNPETQPQPKPTNPQDRPLPPEVNPIGTENPSPNPSNNPSPTMPPDVAPIGREPDNTDAKPFELPAFCDWAKPVCDWIEWTKQDAQKDTDTQIDIDDDQNKIDFRPLAEKSYITLPKTCPPNPRISFNMPFVSGNQSLEFPLHIFCEAFALFKIVVILFAYIKALSIVGQGL</sequence>
<feature type="transmembrane region" description="Helical" evidence="2">
    <location>
        <begin position="402"/>
        <end position="424"/>
    </location>
</feature>
<dbReference type="AlphaFoldDB" id="A0A378QNP8"/>
<keyword evidence="2" id="KW-0812">Transmembrane</keyword>
<feature type="region of interest" description="Disordered" evidence="1">
    <location>
        <begin position="24"/>
        <end position="60"/>
    </location>
</feature>
<dbReference type="EMBL" id="UGQF01000001">
    <property type="protein sequence ID" value="STZ02522.1"/>
    <property type="molecule type" value="Genomic_DNA"/>
</dbReference>
<evidence type="ECO:0000256" key="1">
    <source>
        <dbReference type="SAM" id="MobiDB-lite"/>
    </source>
</evidence>
<dbReference type="PANTHER" id="PTHR36721:SF1">
    <property type="entry name" value="OS04G0446401 PROTEIN"/>
    <property type="match status" value="1"/>
</dbReference>
<dbReference type="RefSeq" id="WP_079325735.1">
    <property type="nucleotide sequence ID" value="NZ_MXAP01000066.1"/>
</dbReference>
<dbReference type="Proteomes" id="UP000254618">
    <property type="component" value="Unassembled WGS sequence"/>
</dbReference>
<feature type="compositionally biased region" description="Pro residues" evidence="1">
    <location>
        <begin position="218"/>
        <end position="285"/>
    </location>
</feature>
<evidence type="ECO:0000256" key="2">
    <source>
        <dbReference type="SAM" id="Phobius"/>
    </source>
</evidence>
<evidence type="ECO:0000313" key="4">
    <source>
        <dbReference type="EMBL" id="OPH38124.1"/>
    </source>
</evidence>
<evidence type="ECO:0000313" key="6">
    <source>
        <dbReference type="EMBL" id="STZ02510.1"/>
    </source>
</evidence>
<feature type="compositionally biased region" description="Basic and acidic residues" evidence="1">
    <location>
        <begin position="43"/>
        <end position="60"/>
    </location>
</feature>
<keyword evidence="8" id="KW-1185">Reference proteome</keyword>
<reference evidence="4 8" key="1">
    <citation type="submission" date="2017-03" db="EMBL/GenBank/DDBJ databases">
        <title>Draft genome sequence of Moraxella equi CCUG 4950T type strain.</title>
        <authorList>
            <person name="Salva-Serra F."/>
            <person name="Engstrom-Jakobsson H."/>
            <person name="Thorell K."/>
            <person name="Jaen-Luchoro D."/>
            <person name="Gonzales-Siles L."/>
            <person name="Karlsson R."/>
            <person name="Yazdan S."/>
            <person name="Boulund F."/>
            <person name="Johnning A."/>
            <person name="Engstrand L."/>
            <person name="Kristiansson E."/>
            <person name="Moore E."/>
        </authorList>
    </citation>
    <scope>NUCLEOTIDE SEQUENCE [LARGE SCALE GENOMIC DNA]</scope>
    <source>
        <strain evidence="4 8">CCUG 4950</strain>
    </source>
</reference>
<keyword evidence="2" id="KW-0472">Membrane</keyword>
<feature type="signal peptide" evidence="3">
    <location>
        <begin position="1"/>
        <end position="22"/>
    </location>
</feature>
<name>A0A378QNP8_9GAMM</name>
<feature type="region of interest" description="Disordered" evidence="1">
    <location>
        <begin position="211"/>
        <end position="323"/>
    </location>
</feature>